<dbReference type="AlphaFoldDB" id="A0A2M6WEM7"/>
<evidence type="ECO:0000256" key="5">
    <source>
        <dbReference type="SAM" id="Phobius"/>
    </source>
</evidence>
<evidence type="ECO:0000313" key="7">
    <source>
        <dbReference type="Proteomes" id="UP000228809"/>
    </source>
</evidence>
<comment type="subcellular location">
    <subcellularLocation>
        <location evidence="1">Membrane</location>
        <topology evidence="1">Multi-pass membrane protein</topology>
    </subcellularLocation>
</comment>
<reference evidence="7" key="1">
    <citation type="submission" date="2017-09" db="EMBL/GenBank/DDBJ databases">
        <title>Depth-based differentiation of microbial function through sediment-hosted aquifers and enrichment of novel symbionts in the deep terrestrial subsurface.</title>
        <authorList>
            <person name="Probst A.J."/>
            <person name="Ladd B."/>
            <person name="Jarett J.K."/>
            <person name="Geller-Mcgrath D.E."/>
            <person name="Sieber C.M.K."/>
            <person name="Emerson J.B."/>
            <person name="Anantharaman K."/>
            <person name="Thomas B.C."/>
            <person name="Malmstrom R."/>
            <person name="Stieglmeier M."/>
            <person name="Klingl A."/>
            <person name="Woyke T."/>
            <person name="Ryan C.M."/>
            <person name="Banfield J.F."/>
        </authorList>
    </citation>
    <scope>NUCLEOTIDE SEQUENCE [LARGE SCALE GENOMIC DNA]</scope>
</reference>
<dbReference type="Pfam" id="PF07681">
    <property type="entry name" value="DoxX"/>
    <property type="match status" value="1"/>
</dbReference>
<evidence type="ECO:0000256" key="3">
    <source>
        <dbReference type="ARBA" id="ARBA00022989"/>
    </source>
</evidence>
<name>A0A2M6WEM7_9BACT</name>
<evidence type="ECO:0000313" key="6">
    <source>
        <dbReference type="EMBL" id="PIT91223.1"/>
    </source>
</evidence>
<gene>
    <name evidence="6" type="ORF">COU17_01185</name>
</gene>
<feature type="transmembrane region" description="Helical" evidence="5">
    <location>
        <begin position="114"/>
        <end position="139"/>
    </location>
</feature>
<dbReference type="EMBL" id="PFBJ01000006">
    <property type="protein sequence ID" value="PIT91223.1"/>
    <property type="molecule type" value="Genomic_DNA"/>
</dbReference>
<evidence type="ECO:0008006" key="8">
    <source>
        <dbReference type="Google" id="ProtNLM"/>
    </source>
</evidence>
<keyword evidence="2 5" id="KW-0812">Transmembrane</keyword>
<keyword evidence="3 5" id="KW-1133">Transmembrane helix</keyword>
<feature type="transmembrane region" description="Helical" evidence="5">
    <location>
        <begin position="7"/>
        <end position="24"/>
    </location>
</feature>
<evidence type="ECO:0000256" key="4">
    <source>
        <dbReference type="ARBA" id="ARBA00023136"/>
    </source>
</evidence>
<feature type="transmembrane region" description="Helical" evidence="5">
    <location>
        <begin position="84"/>
        <end position="102"/>
    </location>
</feature>
<dbReference type="InterPro" id="IPR032808">
    <property type="entry name" value="DoxX"/>
</dbReference>
<protein>
    <recommendedName>
        <fullName evidence="8">DoxX family protein</fullName>
    </recommendedName>
</protein>
<sequence>MHKTTAIIVVNRILMGWLMFFAGIEKVLNPSWSASGFLLHAKTFPDFYAWFALPANSWWIDPLNAWGILLIGVALLVGVGVRPAAWAGALLMILYYFPHVAFPYLEHGFIVEEHIIYAALFMLIAIMPQALEVGLGTYLRKTPIGKIPVIGRLV</sequence>
<dbReference type="Proteomes" id="UP000228809">
    <property type="component" value="Unassembled WGS sequence"/>
</dbReference>
<keyword evidence="4 5" id="KW-0472">Membrane</keyword>
<accession>A0A2M6WEM7</accession>
<dbReference type="GO" id="GO:0016020">
    <property type="term" value="C:membrane"/>
    <property type="evidence" value="ECO:0007669"/>
    <property type="project" value="UniProtKB-SubCell"/>
</dbReference>
<comment type="caution">
    <text evidence="6">The sequence shown here is derived from an EMBL/GenBank/DDBJ whole genome shotgun (WGS) entry which is preliminary data.</text>
</comment>
<proteinExistence type="predicted"/>
<evidence type="ECO:0000256" key="1">
    <source>
        <dbReference type="ARBA" id="ARBA00004141"/>
    </source>
</evidence>
<evidence type="ECO:0000256" key="2">
    <source>
        <dbReference type="ARBA" id="ARBA00022692"/>
    </source>
</evidence>
<feature type="transmembrane region" description="Helical" evidence="5">
    <location>
        <begin position="58"/>
        <end position="77"/>
    </location>
</feature>
<organism evidence="6 7">
    <name type="scientific">Candidatus Kaiserbacteria bacterium CG10_big_fil_rev_8_21_14_0_10_49_17</name>
    <dbReference type="NCBI Taxonomy" id="1974609"/>
    <lineage>
        <taxon>Bacteria</taxon>
        <taxon>Candidatus Kaiseribacteriota</taxon>
    </lineage>
</organism>